<dbReference type="RefSeq" id="WP_377405956.1">
    <property type="nucleotide sequence ID" value="NZ_JBHTFQ010000009.1"/>
</dbReference>
<dbReference type="Proteomes" id="UP001596516">
    <property type="component" value="Unassembled WGS sequence"/>
</dbReference>
<dbReference type="InterPro" id="IPR008893">
    <property type="entry name" value="WGR_domain"/>
</dbReference>
<protein>
    <submittedName>
        <fullName evidence="2">WGR domain-containing protein</fullName>
    </submittedName>
</protein>
<comment type="caution">
    <text evidence="2">The sequence shown here is derived from an EMBL/GenBank/DDBJ whole genome shotgun (WGS) entry which is preliminary data.</text>
</comment>
<dbReference type="EMBL" id="JBHTFQ010000009">
    <property type="protein sequence ID" value="MFC7705747.1"/>
    <property type="molecule type" value="Genomic_DNA"/>
</dbReference>
<dbReference type="InterPro" id="IPR036930">
    <property type="entry name" value="WGR_dom_sf"/>
</dbReference>
<feature type="domain" description="WGR" evidence="1">
    <location>
        <begin position="16"/>
        <end position="74"/>
    </location>
</feature>
<evidence type="ECO:0000313" key="2">
    <source>
        <dbReference type="EMBL" id="MFC7705747.1"/>
    </source>
</evidence>
<keyword evidence="3" id="KW-1185">Reference proteome</keyword>
<accession>A0ABW2ULX8</accession>
<evidence type="ECO:0000259" key="1">
    <source>
        <dbReference type="Pfam" id="PF05406"/>
    </source>
</evidence>
<name>A0ABW2ULX8_9RHOB</name>
<organism evidence="2 3">
    <name type="scientific">Plastorhodobacter daqingensis</name>
    <dbReference type="NCBI Taxonomy" id="1387281"/>
    <lineage>
        <taxon>Bacteria</taxon>
        <taxon>Pseudomonadati</taxon>
        <taxon>Pseudomonadota</taxon>
        <taxon>Alphaproteobacteria</taxon>
        <taxon>Rhodobacterales</taxon>
        <taxon>Paracoccaceae</taxon>
        <taxon>Plastorhodobacter</taxon>
    </lineage>
</organism>
<dbReference type="Pfam" id="PF05406">
    <property type="entry name" value="WGR"/>
    <property type="match status" value="1"/>
</dbReference>
<sequence>MLHTVLYAPRRDGPPARFYRVEVTDNLFGEYSVLREWGAAGRGGRRAVQWCANLREACVTADGWVRRARRRGFRHP</sequence>
<evidence type="ECO:0000313" key="3">
    <source>
        <dbReference type="Proteomes" id="UP001596516"/>
    </source>
</evidence>
<proteinExistence type="predicted"/>
<dbReference type="SUPFAM" id="SSF142921">
    <property type="entry name" value="WGR domain-like"/>
    <property type="match status" value="1"/>
</dbReference>
<reference evidence="3" key="1">
    <citation type="journal article" date="2019" name="Int. J. Syst. Evol. Microbiol.">
        <title>The Global Catalogue of Microorganisms (GCM) 10K type strain sequencing project: providing services to taxonomists for standard genome sequencing and annotation.</title>
        <authorList>
            <consortium name="The Broad Institute Genomics Platform"/>
            <consortium name="The Broad Institute Genome Sequencing Center for Infectious Disease"/>
            <person name="Wu L."/>
            <person name="Ma J."/>
        </authorList>
    </citation>
    <scope>NUCLEOTIDE SEQUENCE [LARGE SCALE GENOMIC DNA]</scope>
    <source>
        <strain evidence="3">CGMCC 1.12750</strain>
    </source>
</reference>
<gene>
    <name evidence="2" type="ORF">ACFQXB_16275</name>
</gene>